<comment type="caution">
    <text evidence="1">The sequence shown here is derived from an EMBL/GenBank/DDBJ whole genome shotgun (WGS) entry which is preliminary data.</text>
</comment>
<dbReference type="EMBL" id="AWGJ01000006">
    <property type="protein sequence ID" value="ODN78286.1"/>
    <property type="molecule type" value="Genomic_DNA"/>
</dbReference>
<gene>
    <name evidence="1" type="ORF">L202_03933</name>
</gene>
<sequence>MSSNIPTFDHPCSILSSLPDDTLHLEFDAYPSSLPTQSSAFLDLLCLDRHTYSRCLTWLYHTIGLTHYNHLSFFKSYGNLLQEYTFSSYYDPEGSDTSFFVPRLGTGGQRKDR</sequence>
<evidence type="ECO:0000313" key="2">
    <source>
        <dbReference type="Proteomes" id="UP000094065"/>
    </source>
</evidence>
<accession>A0A1E3HRH1</accession>
<dbReference type="RefSeq" id="XP_018993332.1">
    <property type="nucleotide sequence ID" value="XM_019137896.1"/>
</dbReference>
<evidence type="ECO:0000313" key="1">
    <source>
        <dbReference type="EMBL" id="ODN78286.1"/>
    </source>
</evidence>
<name>A0A1E3HRH1_9TREE</name>
<dbReference type="AlphaFoldDB" id="A0A1E3HRH1"/>
<protein>
    <submittedName>
        <fullName evidence="1">Uncharacterized protein</fullName>
    </submittedName>
</protein>
<reference evidence="1 2" key="1">
    <citation type="submission" date="2016-06" db="EMBL/GenBank/DDBJ databases">
        <title>Evolution of pathogenesis and genome organization in the Tremellales.</title>
        <authorList>
            <person name="Cuomo C."/>
            <person name="Litvintseva A."/>
            <person name="Heitman J."/>
            <person name="Chen Y."/>
            <person name="Sun S."/>
            <person name="Springer D."/>
            <person name="Dromer F."/>
            <person name="Young S."/>
            <person name="Zeng Q."/>
            <person name="Chapman S."/>
            <person name="Gujja S."/>
            <person name="Saif S."/>
            <person name="Birren B."/>
        </authorList>
    </citation>
    <scope>NUCLEOTIDE SEQUENCE [LARGE SCALE GENOMIC DNA]</scope>
    <source>
        <strain evidence="1 2">CBS 6039</strain>
    </source>
</reference>
<dbReference type="GeneID" id="30155242"/>
<organism evidence="1 2">
    <name type="scientific">Cryptococcus amylolentus CBS 6039</name>
    <dbReference type="NCBI Taxonomy" id="1295533"/>
    <lineage>
        <taxon>Eukaryota</taxon>
        <taxon>Fungi</taxon>
        <taxon>Dikarya</taxon>
        <taxon>Basidiomycota</taxon>
        <taxon>Agaricomycotina</taxon>
        <taxon>Tremellomycetes</taxon>
        <taxon>Tremellales</taxon>
        <taxon>Cryptococcaceae</taxon>
        <taxon>Cryptococcus</taxon>
    </lineage>
</organism>
<proteinExistence type="predicted"/>
<keyword evidence="2" id="KW-1185">Reference proteome</keyword>
<dbReference type="Proteomes" id="UP000094065">
    <property type="component" value="Unassembled WGS sequence"/>
</dbReference>
<dbReference type="OrthoDB" id="10376731at2759"/>